<comment type="caution">
    <text evidence="1">The sequence shown here is derived from an EMBL/GenBank/DDBJ whole genome shotgun (WGS) entry which is preliminary data.</text>
</comment>
<protein>
    <submittedName>
        <fullName evidence="1">Uncharacterized protein</fullName>
    </submittedName>
</protein>
<dbReference type="AlphaFoldDB" id="M6WCP5"/>
<reference evidence="1 2" key="1">
    <citation type="submission" date="2013-01" db="EMBL/GenBank/DDBJ databases">
        <authorList>
            <person name="Harkins D.M."/>
            <person name="Durkin A.S."/>
            <person name="Brinkac L.M."/>
            <person name="Haft D.H."/>
            <person name="Selengut J.D."/>
            <person name="Sanka R."/>
            <person name="DePew J."/>
            <person name="Purushe J."/>
            <person name="Picardeau M."/>
            <person name="Werts C."/>
            <person name="Goarant C."/>
            <person name="Vinetz J.M."/>
            <person name="Sutton G.G."/>
            <person name="Nierman W.C."/>
            <person name="Fouts D.E."/>
        </authorList>
    </citation>
    <scope>NUCLEOTIDE SEQUENCE [LARGE SCALE GENOMIC DNA]</scope>
    <source>
        <strain evidence="1 2">200901868</strain>
    </source>
</reference>
<sequence>MSCPSANRSETLSCPSANRSELEFNKIVGILSTTWNYENDTKN</sequence>
<evidence type="ECO:0000313" key="1">
    <source>
        <dbReference type="EMBL" id="EMO65246.1"/>
    </source>
</evidence>
<dbReference type="EMBL" id="AKWF02000005">
    <property type="protein sequence ID" value="EMO65246.1"/>
    <property type="molecule type" value="Genomic_DNA"/>
</dbReference>
<organism evidence="1 2">
    <name type="scientific">Leptospira borgpetersenii serovar Pomona str. 200901868</name>
    <dbReference type="NCBI Taxonomy" id="1192866"/>
    <lineage>
        <taxon>Bacteria</taxon>
        <taxon>Pseudomonadati</taxon>
        <taxon>Spirochaetota</taxon>
        <taxon>Spirochaetia</taxon>
        <taxon>Leptospirales</taxon>
        <taxon>Leptospiraceae</taxon>
        <taxon>Leptospira</taxon>
    </lineage>
</organism>
<evidence type="ECO:0000313" key="2">
    <source>
        <dbReference type="Proteomes" id="UP000012159"/>
    </source>
</evidence>
<accession>M6WCP5</accession>
<dbReference type="Proteomes" id="UP000012159">
    <property type="component" value="Unassembled WGS sequence"/>
</dbReference>
<gene>
    <name evidence="1" type="ORF">LEP1GSC133_1567</name>
</gene>
<name>M6WCP5_LEPBO</name>
<proteinExistence type="predicted"/>